<dbReference type="AlphaFoldDB" id="A0A848J2U1"/>
<proteinExistence type="predicted"/>
<gene>
    <name evidence="1" type="ORF">HH304_21090</name>
</gene>
<dbReference type="PANTHER" id="PTHR37841">
    <property type="entry name" value="GLR2918 PROTEIN"/>
    <property type="match status" value="1"/>
</dbReference>
<dbReference type="Pfam" id="PF14903">
    <property type="entry name" value="WG_beta_rep"/>
    <property type="match status" value="4"/>
</dbReference>
<dbReference type="InterPro" id="IPR032774">
    <property type="entry name" value="WG_beta_rep"/>
</dbReference>
<dbReference type="EMBL" id="JABBNU010000030">
    <property type="protein sequence ID" value="NMM50917.1"/>
    <property type="molecule type" value="Genomic_DNA"/>
</dbReference>
<dbReference type="Proteomes" id="UP000559010">
    <property type="component" value="Unassembled WGS sequence"/>
</dbReference>
<keyword evidence="2" id="KW-1185">Reference proteome</keyword>
<feature type="non-terminal residue" evidence="1">
    <location>
        <position position="1"/>
    </location>
</feature>
<organism evidence="1 2">
    <name type="scientific">Marinigracilibium pacificum</name>
    <dbReference type="NCBI Taxonomy" id="2729599"/>
    <lineage>
        <taxon>Bacteria</taxon>
        <taxon>Pseudomonadati</taxon>
        <taxon>Bacteroidota</taxon>
        <taxon>Cytophagia</taxon>
        <taxon>Cytophagales</taxon>
        <taxon>Flammeovirgaceae</taxon>
        <taxon>Marinigracilibium</taxon>
    </lineage>
</organism>
<evidence type="ECO:0000313" key="1">
    <source>
        <dbReference type="EMBL" id="NMM50917.1"/>
    </source>
</evidence>
<comment type="caution">
    <text evidence="1">The sequence shown here is derived from an EMBL/GenBank/DDBJ whole genome shotgun (WGS) entry which is preliminary data.</text>
</comment>
<reference evidence="1 2" key="1">
    <citation type="submission" date="2020-04" db="EMBL/GenBank/DDBJ databases">
        <title>Flammeovirgaceae bacterium KN852 isolated from deep sea.</title>
        <authorList>
            <person name="Zhang D.-C."/>
        </authorList>
    </citation>
    <scope>NUCLEOTIDE SEQUENCE [LARGE SCALE GENOMIC DNA]</scope>
    <source>
        <strain evidence="1 2">KN852</strain>
    </source>
</reference>
<dbReference type="RefSeq" id="WP_169685280.1">
    <property type="nucleotide sequence ID" value="NZ_JABBNU010000030.1"/>
</dbReference>
<protein>
    <submittedName>
        <fullName evidence="1">WG repeat-containing protein</fullName>
    </submittedName>
</protein>
<accession>A0A848J2U1</accession>
<evidence type="ECO:0000313" key="2">
    <source>
        <dbReference type="Proteomes" id="UP000559010"/>
    </source>
</evidence>
<name>A0A848J2U1_9BACT</name>
<dbReference type="PANTHER" id="PTHR37841:SF1">
    <property type="entry name" value="DUF3298 DOMAIN-CONTAINING PROTEIN"/>
    <property type="match status" value="1"/>
</dbReference>
<sequence>DASDENRFIAIKDKKYGLIDDKGEVLVPFEYESINILYPEFYSVEIKSKSFSILKVGDRLLNCGVSNLIIPLFTNDYTNSIYYYPYVAILSTSGTYDVFSLKENKYLIKGNRYIPMNQTANSNLDLIPFISDSINGYYNIVENKFLKLSRNYIYMEYPYRGNCVIAEKNNEDKILYGVLNLQGQEILPFKYKYISNYCNGYAKVANDNNNYTFLDQDGIFISPFKYDYVQYFSKLEVTIVGQANKRGLINSNGEIILPIEYDNLVSFNNGELYYTRVNDASYKVFNYKGELLTILTTTDPLFNLNVKLLFK</sequence>